<sequence length="221" mass="23305">MSRTSIGLSERLNDYIVGAHTAEHPVLTTLRDKTAALPEAGMQIAPEQGHFLAFLVRLTGARAVLEIGTFTGYSALAVALALPPDGEIVACDVSEEWTSIGKRHWLEAGVAERIDLRIAPALETLEALKGEGASSRFDMAFIDAQKSEYDGYYEACLDLVRVGGVIVLDNMLMSGAVAEPGAGSAGVAAVRALNAKIAGDDRVDAVLLPVGDGMTLARRLV</sequence>
<evidence type="ECO:0000313" key="5">
    <source>
        <dbReference type="Proteomes" id="UP000199071"/>
    </source>
</evidence>
<keyword evidence="2 4" id="KW-0808">Transferase</keyword>
<reference evidence="4 5" key="1">
    <citation type="submission" date="2016-10" db="EMBL/GenBank/DDBJ databases">
        <authorList>
            <person name="de Groot N.N."/>
        </authorList>
    </citation>
    <scope>NUCLEOTIDE SEQUENCE [LARGE SCALE GENOMIC DNA]</scope>
    <source>
        <strain evidence="4 5">ATCC 35022</strain>
    </source>
</reference>
<gene>
    <name evidence="4" type="ORF">SAMN02982931_03637</name>
</gene>
<dbReference type="PROSITE" id="PS51682">
    <property type="entry name" value="SAM_OMT_I"/>
    <property type="match status" value="1"/>
</dbReference>
<dbReference type="GO" id="GO:0008757">
    <property type="term" value="F:S-adenosylmethionine-dependent methyltransferase activity"/>
    <property type="evidence" value="ECO:0007669"/>
    <property type="project" value="TreeGrafter"/>
</dbReference>
<evidence type="ECO:0000313" key="4">
    <source>
        <dbReference type="EMBL" id="SDB47402.1"/>
    </source>
</evidence>
<evidence type="ECO:0000256" key="3">
    <source>
        <dbReference type="ARBA" id="ARBA00022691"/>
    </source>
</evidence>
<dbReference type="InterPro" id="IPR029063">
    <property type="entry name" value="SAM-dependent_MTases_sf"/>
</dbReference>
<dbReference type="InterPro" id="IPR050362">
    <property type="entry name" value="Cation-dep_OMT"/>
</dbReference>
<dbReference type="Proteomes" id="UP000199071">
    <property type="component" value="Unassembled WGS sequence"/>
</dbReference>
<dbReference type="Gene3D" id="3.40.50.150">
    <property type="entry name" value="Vaccinia Virus protein VP39"/>
    <property type="match status" value="1"/>
</dbReference>
<dbReference type="OrthoDB" id="5764702at2"/>
<dbReference type="InterPro" id="IPR002935">
    <property type="entry name" value="SAM_O-MeTrfase"/>
</dbReference>
<organism evidence="4 5">
    <name type="scientific">Bauldia litoralis</name>
    <dbReference type="NCBI Taxonomy" id="665467"/>
    <lineage>
        <taxon>Bacteria</taxon>
        <taxon>Pseudomonadati</taxon>
        <taxon>Pseudomonadota</taxon>
        <taxon>Alphaproteobacteria</taxon>
        <taxon>Hyphomicrobiales</taxon>
        <taxon>Kaistiaceae</taxon>
        <taxon>Bauldia</taxon>
    </lineage>
</organism>
<dbReference type="CDD" id="cd02440">
    <property type="entry name" value="AdoMet_MTases"/>
    <property type="match status" value="1"/>
</dbReference>
<keyword evidence="3" id="KW-0949">S-adenosyl-L-methionine</keyword>
<dbReference type="GO" id="GO:0008171">
    <property type="term" value="F:O-methyltransferase activity"/>
    <property type="evidence" value="ECO:0007669"/>
    <property type="project" value="InterPro"/>
</dbReference>
<name>A0A1G6DQM6_9HYPH</name>
<dbReference type="RefSeq" id="WP_090878560.1">
    <property type="nucleotide sequence ID" value="NZ_FMXQ01000008.1"/>
</dbReference>
<dbReference type="SUPFAM" id="SSF53335">
    <property type="entry name" value="S-adenosyl-L-methionine-dependent methyltransferases"/>
    <property type="match status" value="1"/>
</dbReference>
<dbReference type="AlphaFoldDB" id="A0A1G6DQM6"/>
<protein>
    <submittedName>
        <fullName evidence="4">Predicted O-methyltransferase YrrM</fullName>
    </submittedName>
</protein>
<keyword evidence="5" id="KW-1185">Reference proteome</keyword>
<evidence type="ECO:0000256" key="2">
    <source>
        <dbReference type="ARBA" id="ARBA00022679"/>
    </source>
</evidence>
<dbReference type="Pfam" id="PF01596">
    <property type="entry name" value="Methyltransf_3"/>
    <property type="match status" value="1"/>
</dbReference>
<accession>A0A1G6DQM6</accession>
<keyword evidence="1 4" id="KW-0489">Methyltransferase</keyword>
<dbReference type="GO" id="GO:0032259">
    <property type="term" value="P:methylation"/>
    <property type="evidence" value="ECO:0007669"/>
    <property type="project" value="UniProtKB-KW"/>
</dbReference>
<dbReference type="PANTHER" id="PTHR10509">
    <property type="entry name" value="O-METHYLTRANSFERASE-RELATED"/>
    <property type="match status" value="1"/>
</dbReference>
<dbReference type="EMBL" id="FMXQ01000008">
    <property type="protein sequence ID" value="SDB47402.1"/>
    <property type="molecule type" value="Genomic_DNA"/>
</dbReference>
<evidence type="ECO:0000256" key="1">
    <source>
        <dbReference type="ARBA" id="ARBA00022603"/>
    </source>
</evidence>
<dbReference type="PANTHER" id="PTHR10509:SF14">
    <property type="entry name" value="CAFFEOYL-COA O-METHYLTRANSFERASE 3-RELATED"/>
    <property type="match status" value="1"/>
</dbReference>
<proteinExistence type="predicted"/>
<dbReference type="STRING" id="665467.SAMN02982931_03637"/>